<protein>
    <submittedName>
        <fullName evidence="1">Uncharacterized protein</fullName>
    </submittedName>
</protein>
<sequence length="48" mass="5469">MKTMKDTNTADTAVISKMEELRELVNDLEDGTLISIRIEEVMILAEEE</sequence>
<proteinExistence type="predicted"/>
<organism evidence="1 2">
    <name type="scientific">Eubacterium pyruvativorans</name>
    <dbReference type="NCBI Taxonomy" id="155865"/>
    <lineage>
        <taxon>Bacteria</taxon>
        <taxon>Bacillati</taxon>
        <taxon>Bacillota</taxon>
        <taxon>Clostridia</taxon>
        <taxon>Eubacteriales</taxon>
        <taxon>Eubacteriaceae</taxon>
        <taxon>Eubacterium</taxon>
    </lineage>
</organism>
<evidence type="ECO:0000313" key="2">
    <source>
        <dbReference type="Proteomes" id="UP000198817"/>
    </source>
</evidence>
<accession>A0A1I7I3X8</accession>
<gene>
    <name evidence="1" type="ORF">SAMN05216508_1317</name>
</gene>
<keyword evidence="2" id="KW-1185">Reference proteome</keyword>
<name>A0A1I7I3X8_9FIRM</name>
<reference evidence="1 2" key="1">
    <citation type="submission" date="2016-10" db="EMBL/GenBank/DDBJ databases">
        <authorList>
            <person name="de Groot N.N."/>
        </authorList>
    </citation>
    <scope>NUCLEOTIDE SEQUENCE [LARGE SCALE GENOMIC DNA]</scope>
    <source>
        <strain evidence="1 2">KHGC13</strain>
    </source>
</reference>
<dbReference type="AlphaFoldDB" id="A0A1I7I3X8"/>
<evidence type="ECO:0000313" key="1">
    <source>
        <dbReference type="EMBL" id="SFU67635.1"/>
    </source>
</evidence>
<dbReference type="EMBL" id="FPBT01000031">
    <property type="protein sequence ID" value="SFU67635.1"/>
    <property type="molecule type" value="Genomic_DNA"/>
</dbReference>
<dbReference type="Proteomes" id="UP000198817">
    <property type="component" value="Unassembled WGS sequence"/>
</dbReference>